<dbReference type="Pfam" id="PF22564">
    <property type="entry name" value="HAAS"/>
    <property type="match status" value="1"/>
</dbReference>
<dbReference type="RefSeq" id="WP_349144840.1">
    <property type="nucleotide sequence ID" value="NZ_JBBMFC010000024.1"/>
</dbReference>
<keyword evidence="1" id="KW-1133">Transmembrane helix</keyword>
<organism evidence="2 3">
    <name type="scientific">Hominiventricola aquisgranensis</name>
    <dbReference type="NCBI Taxonomy" id="3133164"/>
    <lineage>
        <taxon>Bacteria</taxon>
        <taxon>Bacillati</taxon>
        <taxon>Bacillota</taxon>
        <taxon>Clostridia</taxon>
        <taxon>Lachnospirales</taxon>
        <taxon>Lachnospiraceae</taxon>
        <taxon>Hominiventricola</taxon>
    </lineage>
</organism>
<keyword evidence="3" id="KW-1185">Reference proteome</keyword>
<feature type="transmembrane region" description="Helical" evidence="1">
    <location>
        <begin position="125"/>
        <end position="143"/>
    </location>
</feature>
<evidence type="ECO:0000313" key="2">
    <source>
        <dbReference type="EMBL" id="MEQ2579604.1"/>
    </source>
</evidence>
<reference evidence="2 3" key="1">
    <citation type="submission" date="2024-03" db="EMBL/GenBank/DDBJ databases">
        <title>Human intestinal bacterial collection.</title>
        <authorList>
            <person name="Pauvert C."/>
            <person name="Hitch T.C.A."/>
            <person name="Clavel T."/>
        </authorList>
    </citation>
    <scope>NUCLEOTIDE SEQUENCE [LARGE SCALE GENOMIC DNA]</scope>
    <source>
        <strain evidence="2 3">CLA-AA-H78B</strain>
    </source>
</reference>
<comment type="caution">
    <text evidence="2">The sequence shown here is derived from an EMBL/GenBank/DDBJ whole genome shotgun (WGS) entry which is preliminary data.</text>
</comment>
<keyword evidence="1" id="KW-0472">Membrane</keyword>
<gene>
    <name evidence="2" type="ORF">WMO62_12345</name>
</gene>
<sequence>MNKEQFIDTLRRALYGKIDDYTLQDHIRYYEDYIRQEMGKGRTEQEVLQELGDPRLLARTIVETSSLKNPDTVYTVDEEGQNAYDTSEDRVKVHTFTGWKATLLMVVVVAAIILFVVAILGLAFYLLPIILVVGAVIWLFRWLTGSGRF</sequence>
<protein>
    <submittedName>
        <fullName evidence="2">DUF1700 domain-containing protein</fullName>
    </submittedName>
</protein>
<accession>A0ABV1I338</accession>
<evidence type="ECO:0000313" key="3">
    <source>
        <dbReference type="Proteomes" id="UP001470288"/>
    </source>
</evidence>
<proteinExistence type="predicted"/>
<dbReference type="Proteomes" id="UP001470288">
    <property type="component" value="Unassembled WGS sequence"/>
</dbReference>
<keyword evidence="1" id="KW-0812">Transmembrane</keyword>
<evidence type="ECO:0000256" key="1">
    <source>
        <dbReference type="SAM" id="Phobius"/>
    </source>
</evidence>
<dbReference type="EMBL" id="JBBMFC010000024">
    <property type="protein sequence ID" value="MEQ2579604.1"/>
    <property type="molecule type" value="Genomic_DNA"/>
</dbReference>
<feature type="transmembrane region" description="Helical" evidence="1">
    <location>
        <begin position="101"/>
        <end position="119"/>
    </location>
</feature>
<name>A0ABV1I338_9FIRM</name>